<dbReference type="AlphaFoldDB" id="A0A8J7GRG8"/>
<dbReference type="InterPro" id="IPR045945">
    <property type="entry name" value="DUF6365"/>
</dbReference>
<sequence>MKRILFFGLGHLSNGDISIAADFARQLPAGEYEVGFVTAPSAATYVRELGLTAYPLGDVPENNLELTDQLVADFRPDLLVAADAFTLDYSTGWSGLSMSVLRHRYATPLASFDQYDYPAADYMVDFYSGHRARFPRLLTKCDLLIRNSPLNRPAPGEPGVLVTPMACRDWSPMPLRRARPDKPPTVLLVNSRWEDVNVVRSPPMSELMTAMPRIIHSHLAALGRPVRVVHVGPRRWAFPIAESIDYRHVERLSPPEFHARLAGADLFLTGNVVSVTLTQAVYSGVPSLVLQNPKTLDVGRLIRDGSAPAWLADAAPALSVAYPFRVFPWGWYEFLAPVLTDNPYVDCFHTAGMFERRRVQESLGALLDDATSRGVLRDRQDTLRHRLAQLPPPGEALGAALSAL</sequence>
<dbReference type="EMBL" id="JADOUF010000001">
    <property type="protein sequence ID" value="MBG6135601.1"/>
    <property type="molecule type" value="Genomic_DNA"/>
</dbReference>
<name>A0A8J7GRG8_9ACTN</name>
<organism evidence="1 2">
    <name type="scientific">Longispora fulva</name>
    <dbReference type="NCBI Taxonomy" id="619741"/>
    <lineage>
        <taxon>Bacteria</taxon>
        <taxon>Bacillati</taxon>
        <taxon>Actinomycetota</taxon>
        <taxon>Actinomycetes</taxon>
        <taxon>Micromonosporales</taxon>
        <taxon>Micromonosporaceae</taxon>
        <taxon>Longispora</taxon>
    </lineage>
</organism>
<gene>
    <name evidence="1" type="ORF">IW245_001795</name>
</gene>
<dbReference type="Pfam" id="PF19892">
    <property type="entry name" value="DUF6365"/>
    <property type="match status" value="1"/>
</dbReference>
<evidence type="ECO:0000313" key="2">
    <source>
        <dbReference type="Proteomes" id="UP000622552"/>
    </source>
</evidence>
<proteinExistence type="predicted"/>
<dbReference type="RefSeq" id="WP_197002690.1">
    <property type="nucleotide sequence ID" value="NZ_BONS01000002.1"/>
</dbReference>
<reference evidence="1" key="1">
    <citation type="submission" date="2020-11" db="EMBL/GenBank/DDBJ databases">
        <title>Sequencing the genomes of 1000 actinobacteria strains.</title>
        <authorList>
            <person name="Klenk H.-P."/>
        </authorList>
    </citation>
    <scope>NUCLEOTIDE SEQUENCE</scope>
    <source>
        <strain evidence="1">DSM 45356</strain>
    </source>
</reference>
<dbReference type="Proteomes" id="UP000622552">
    <property type="component" value="Unassembled WGS sequence"/>
</dbReference>
<dbReference type="SUPFAM" id="SSF53756">
    <property type="entry name" value="UDP-Glycosyltransferase/glycogen phosphorylase"/>
    <property type="match status" value="1"/>
</dbReference>
<evidence type="ECO:0000313" key="1">
    <source>
        <dbReference type="EMBL" id="MBG6135601.1"/>
    </source>
</evidence>
<protein>
    <submittedName>
        <fullName evidence="1">Uncharacterized protein</fullName>
    </submittedName>
</protein>
<accession>A0A8J7GRG8</accession>
<keyword evidence="2" id="KW-1185">Reference proteome</keyword>
<comment type="caution">
    <text evidence="1">The sequence shown here is derived from an EMBL/GenBank/DDBJ whole genome shotgun (WGS) entry which is preliminary data.</text>
</comment>